<sequence>MFYWLRKRPGPALLLTCAMHLIRISPVQAARPGGPYLEAPEQADKP</sequence>
<name>A0A7W8HN60_9HYPH</name>
<dbReference type="Proteomes" id="UP000550895">
    <property type="component" value="Unassembled WGS sequence"/>
</dbReference>
<feature type="chain" id="PRO_5030534523" evidence="1">
    <location>
        <begin position="30"/>
        <end position="46"/>
    </location>
</feature>
<keyword evidence="3" id="KW-1185">Reference proteome</keyword>
<dbReference type="EMBL" id="JACHGA010000002">
    <property type="protein sequence ID" value="MBB5274927.1"/>
    <property type="molecule type" value="Genomic_DNA"/>
</dbReference>
<keyword evidence="1" id="KW-0732">Signal</keyword>
<dbReference type="AlphaFoldDB" id="A0A7W8HN60"/>
<accession>A0A7W8HN60</accession>
<proteinExistence type="predicted"/>
<protein>
    <submittedName>
        <fullName evidence="2">Uncharacterized protein</fullName>
    </submittedName>
</protein>
<comment type="caution">
    <text evidence="2">The sequence shown here is derived from an EMBL/GenBank/DDBJ whole genome shotgun (WGS) entry which is preliminary data.</text>
</comment>
<evidence type="ECO:0000313" key="3">
    <source>
        <dbReference type="Proteomes" id="UP000550895"/>
    </source>
</evidence>
<organism evidence="2 3">
    <name type="scientific">Rhizobium rosettiformans</name>
    <dbReference type="NCBI Taxonomy" id="1368430"/>
    <lineage>
        <taxon>Bacteria</taxon>
        <taxon>Pseudomonadati</taxon>
        <taxon>Pseudomonadota</taxon>
        <taxon>Alphaproteobacteria</taxon>
        <taxon>Hyphomicrobiales</taxon>
        <taxon>Rhizobiaceae</taxon>
        <taxon>Rhizobium/Agrobacterium group</taxon>
        <taxon>Rhizobium</taxon>
    </lineage>
</organism>
<gene>
    <name evidence="2" type="ORF">HNR26_000971</name>
</gene>
<evidence type="ECO:0000313" key="2">
    <source>
        <dbReference type="EMBL" id="MBB5274927.1"/>
    </source>
</evidence>
<feature type="signal peptide" evidence="1">
    <location>
        <begin position="1"/>
        <end position="29"/>
    </location>
</feature>
<reference evidence="2 3" key="1">
    <citation type="submission" date="2020-08" db="EMBL/GenBank/DDBJ databases">
        <title>Genomic Encyclopedia of Type Strains, Phase IV (KMG-IV): sequencing the most valuable type-strain genomes for metagenomic binning, comparative biology and taxonomic classification.</title>
        <authorList>
            <person name="Goeker M."/>
        </authorList>
    </citation>
    <scope>NUCLEOTIDE SEQUENCE [LARGE SCALE GENOMIC DNA]</scope>
    <source>
        <strain evidence="2 3">DSM 26376</strain>
    </source>
</reference>
<evidence type="ECO:0000256" key="1">
    <source>
        <dbReference type="SAM" id="SignalP"/>
    </source>
</evidence>